<keyword evidence="1" id="KW-1133">Transmembrane helix</keyword>
<dbReference type="PANTHER" id="PTHR40940:SF2">
    <property type="entry name" value="BATD"/>
    <property type="match status" value="1"/>
</dbReference>
<accession>A0A345ZCD3</accession>
<sequence>MICKNCMNQKAQKMTGSIHIMQKLCKHLKITKSKYNDTLLKIKLQKKWWGSMEKKVGSFIVFLLLLCTSIVYASNQSIVVSVYDTHNNYLQQAMVQTEFVIQVVVHNISMGNTIPALKGLDQFQYSFQGRSSNYSMHNGQSSNKTIYKFIAKALHHGVYTLGPITYTDSSGNIFTSNLVEIVVGDQQIKKQQHGSKDRFQCSVQSDAYEVFVGEKIRLQIDFLDYVGINQFTPSLPTFQDIIVTDVTQTKKQERSFDKDNQEHLHTQWVLDCYPKQVGFSVIQGIKIRLIEPNERNDFFGFMSSMMSAEKELVAEPIGIKVLPLPHCQDLENIQAVGEFSKITLSTNIDTAEQGQGFTLRVDIFGNGNLEMIDSFSLVLPQEFSSYTTHAGKIDRDRTSKRFEYIIQAQESGTYEIPAQNFTYFDLNSGDYVTLQSNPKTMTITKGTHTYSDQYKLYEENELDTESENQITVSAYTILDTYDERNYWKGISLSLYALAIRVIFLLFLFMIGYRYFLKKYVLSHDKLQHFLLFLKAHRALKIAEKKENIATLYNVFITIFVGLNVGRRGEINENLIEGYLQKKCFSVDQIKKWNIFYHKLLQASFSQGDKKMSLLLVQEAFVWLSLLKNRS</sequence>
<dbReference type="KEGG" id="cdes:C0J27_04410"/>
<reference evidence="2 3" key="1">
    <citation type="submission" date="2017-12" db="EMBL/GenBank/DDBJ databases">
        <title>Chromulinavorax destructans is a abundant pathogen of dominant heterotrophic picoflagllates.</title>
        <authorList>
            <person name="Deeg C.M."/>
            <person name="Zimmer M."/>
            <person name="Suttle C.A."/>
        </authorList>
    </citation>
    <scope>NUCLEOTIDE SEQUENCE [LARGE SCALE GENOMIC DNA]</scope>
    <source>
        <strain evidence="2 3">SeV1</strain>
    </source>
</reference>
<evidence type="ECO:0000256" key="1">
    <source>
        <dbReference type="SAM" id="Phobius"/>
    </source>
</evidence>
<keyword evidence="1" id="KW-0812">Transmembrane</keyword>
<proteinExistence type="predicted"/>
<keyword evidence="3" id="KW-1185">Reference proteome</keyword>
<keyword evidence="1" id="KW-0472">Membrane</keyword>
<dbReference type="Proteomes" id="UP000254834">
    <property type="component" value="Chromosome"/>
</dbReference>
<feature type="transmembrane region" description="Helical" evidence="1">
    <location>
        <begin position="492"/>
        <end position="515"/>
    </location>
</feature>
<dbReference type="InterPro" id="IPR025738">
    <property type="entry name" value="BatD"/>
</dbReference>
<dbReference type="OrthoDB" id="2079210at2"/>
<name>A0A345ZCD3_9BACT</name>
<evidence type="ECO:0008006" key="4">
    <source>
        <dbReference type="Google" id="ProtNLM"/>
    </source>
</evidence>
<dbReference type="AlphaFoldDB" id="A0A345ZCD3"/>
<dbReference type="EMBL" id="CP025544">
    <property type="protein sequence ID" value="AXK60950.1"/>
    <property type="molecule type" value="Genomic_DNA"/>
</dbReference>
<protein>
    <recommendedName>
        <fullName evidence="4">Protein BatD</fullName>
    </recommendedName>
</protein>
<dbReference type="Pfam" id="PF13584">
    <property type="entry name" value="BatD"/>
    <property type="match status" value="2"/>
</dbReference>
<gene>
    <name evidence="2" type="ORF">C0J27_04410</name>
</gene>
<organism evidence="2 3">
    <name type="scientific">Candidatus Chromulinivorax destructor</name>
    <dbReference type="NCBI Taxonomy" id="2066483"/>
    <lineage>
        <taxon>Bacteria</taxon>
        <taxon>Candidatus Babelota</taxon>
        <taxon>Candidatus Babeliae</taxon>
        <taxon>Candidatus Babeliales</taxon>
        <taxon>Candidatus Chromulinivoraceae</taxon>
        <taxon>Candidatus Chromulinivorax</taxon>
    </lineage>
</organism>
<evidence type="ECO:0000313" key="2">
    <source>
        <dbReference type="EMBL" id="AXK60950.1"/>
    </source>
</evidence>
<dbReference type="PANTHER" id="PTHR40940">
    <property type="entry name" value="PROTEIN BATD-RELATED"/>
    <property type="match status" value="1"/>
</dbReference>
<evidence type="ECO:0000313" key="3">
    <source>
        <dbReference type="Proteomes" id="UP000254834"/>
    </source>
</evidence>